<dbReference type="AlphaFoldDB" id="A0A1G9FWL7"/>
<organism evidence="2 3">
    <name type="scientific">Mesorhizobium muleiense</name>
    <dbReference type="NCBI Taxonomy" id="1004279"/>
    <lineage>
        <taxon>Bacteria</taxon>
        <taxon>Pseudomonadati</taxon>
        <taxon>Pseudomonadota</taxon>
        <taxon>Alphaproteobacteria</taxon>
        <taxon>Hyphomicrobiales</taxon>
        <taxon>Phyllobacteriaceae</taxon>
        <taxon>Mesorhizobium</taxon>
    </lineage>
</organism>
<name>A0A1G9FWL7_9HYPH</name>
<accession>A0A1G9FWL7</accession>
<evidence type="ECO:0000256" key="1">
    <source>
        <dbReference type="SAM" id="MobiDB-lite"/>
    </source>
</evidence>
<feature type="compositionally biased region" description="Basic and acidic residues" evidence="1">
    <location>
        <begin position="259"/>
        <end position="268"/>
    </location>
</feature>
<protein>
    <recommendedName>
        <fullName evidence="4">Phage T7 capsid assembly protein</fullName>
    </recommendedName>
</protein>
<feature type="region of interest" description="Disordered" evidence="1">
    <location>
        <begin position="227"/>
        <end position="268"/>
    </location>
</feature>
<evidence type="ECO:0000313" key="3">
    <source>
        <dbReference type="Proteomes" id="UP000198894"/>
    </source>
</evidence>
<reference evidence="3" key="1">
    <citation type="submission" date="2016-10" db="EMBL/GenBank/DDBJ databases">
        <authorList>
            <person name="Varghese N."/>
            <person name="Submissions S."/>
        </authorList>
    </citation>
    <scope>NUCLEOTIDE SEQUENCE [LARGE SCALE GENOMIC DNA]</scope>
    <source>
        <strain evidence="3">CGMCC 1.11022</strain>
    </source>
</reference>
<keyword evidence="3" id="KW-1185">Reference proteome</keyword>
<proteinExistence type="predicted"/>
<evidence type="ECO:0000313" key="2">
    <source>
        <dbReference type="EMBL" id="SDK92769.1"/>
    </source>
</evidence>
<sequence length="285" mass="30458">MATIPLQLAQRRLDSGSVVSYPDNSPVGAAMQGFGDELAAVAERFRQQKQQQDAFDAEVIGRELNGQIAQAEKEAIQNAPADGRGLHDAMYGQARNGVVKPGLFDKIFDSTVPKMPESERASFIRQKEAMRLAGSARMAAQQYARRQDYEQAEWSKAQAAELDAIAQSDPDDSATFEAIRRSGFDFIAKMGSPVARQLAETGWRSNTAKALAQAMLAKDPRRAAEMLGTAPAAQAGDGETTGADGTDLSAENPNGPASGDDRLADLTPDDRVALARLAGVSMTQN</sequence>
<feature type="compositionally biased region" description="Low complexity" evidence="1">
    <location>
        <begin position="232"/>
        <end position="247"/>
    </location>
</feature>
<dbReference type="RefSeq" id="WP_208602549.1">
    <property type="nucleotide sequence ID" value="NZ_FNEE01000023.1"/>
</dbReference>
<evidence type="ECO:0008006" key="4">
    <source>
        <dbReference type="Google" id="ProtNLM"/>
    </source>
</evidence>
<dbReference type="Proteomes" id="UP000198894">
    <property type="component" value="Unassembled WGS sequence"/>
</dbReference>
<dbReference type="EMBL" id="FNEE01000023">
    <property type="protein sequence ID" value="SDK92769.1"/>
    <property type="molecule type" value="Genomic_DNA"/>
</dbReference>
<gene>
    <name evidence="2" type="ORF">SAMN05428953_12346</name>
</gene>